<feature type="coiled-coil region" evidence="1">
    <location>
        <begin position="202"/>
        <end position="237"/>
    </location>
</feature>
<organism evidence="3 4">
    <name type="scientific">Haematococcus lacustris</name>
    <name type="common">Green alga</name>
    <name type="synonym">Haematococcus pluvialis</name>
    <dbReference type="NCBI Taxonomy" id="44745"/>
    <lineage>
        <taxon>Eukaryota</taxon>
        <taxon>Viridiplantae</taxon>
        <taxon>Chlorophyta</taxon>
        <taxon>core chlorophytes</taxon>
        <taxon>Chlorophyceae</taxon>
        <taxon>CS clade</taxon>
        <taxon>Chlamydomonadales</taxon>
        <taxon>Haematococcaceae</taxon>
        <taxon>Haematococcus</taxon>
    </lineage>
</organism>
<name>A0A699Z3Y2_HAELA</name>
<dbReference type="AlphaFoldDB" id="A0A699Z3Y2"/>
<evidence type="ECO:0000256" key="2">
    <source>
        <dbReference type="SAM" id="Phobius"/>
    </source>
</evidence>
<feature type="transmembrane region" description="Helical" evidence="2">
    <location>
        <begin position="246"/>
        <end position="263"/>
    </location>
</feature>
<keyword evidence="4" id="KW-1185">Reference proteome</keyword>
<evidence type="ECO:0000313" key="4">
    <source>
        <dbReference type="Proteomes" id="UP000485058"/>
    </source>
</evidence>
<keyword evidence="1" id="KW-0175">Coiled coil</keyword>
<feature type="transmembrane region" description="Helical" evidence="2">
    <location>
        <begin position="275"/>
        <end position="296"/>
    </location>
</feature>
<evidence type="ECO:0000256" key="1">
    <source>
        <dbReference type="SAM" id="Coils"/>
    </source>
</evidence>
<keyword evidence="2" id="KW-1133">Transmembrane helix</keyword>
<proteinExistence type="predicted"/>
<evidence type="ECO:0000313" key="3">
    <source>
        <dbReference type="EMBL" id="GFH16270.1"/>
    </source>
</evidence>
<comment type="caution">
    <text evidence="3">The sequence shown here is derived from an EMBL/GenBank/DDBJ whole genome shotgun (WGS) entry which is preliminary data.</text>
</comment>
<keyword evidence="2" id="KW-0812">Transmembrane</keyword>
<gene>
    <name evidence="3" type="ORF">HaLaN_12656</name>
</gene>
<sequence>MWKRVNVAWGDLITGADWRRLGFIPDGVDRVLSLGALIATFLARCEKLIPKNAMSPPGPRRWLARYPFAPTDCQAVLAPQLGAARMAEPELVNVFQAGTGTVLSPFTATTSCADALDYLTAEYGAGVLKWTSEGRVIPVTKSSFPTLPLTGKLDWHAVATTQAPAHVVAGRPGVGEATLTRNLASQTGEIQVVLHEAEVRSTAHLEEMKQEMKLEMKRELERQMEQQMKRIQAQLLEGAVPNRKQAFVRLGVFFACWIGAFWIELRSPHRFELKMLLDHTPVLVAMVAMFGVLLVPKMKLRATLYRYLSGPLESSMGSAR</sequence>
<protein>
    <submittedName>
        <fullName evidence="3">Uncharacterized protein</fullName>
    </submittedName>
</protein>
<reference evidence="3 4" key="1">
    <citation type="submission" date="2020-02" db="EMBL/GenBank/DDBJ databases">
        <title>Draft genome sequence of Haematococcus lacustris strain NIES-144.</title>
        <authorList>
            <person name="Morimoto D."/>
            <person name="Nakagawa S."/>
            <person name="Yoshida T."/>
            <person name="Sawayama S."/>
        </authorList>
    </citation>
    <scope>NUCLEOTIDE SEQUENCE [LARGE SCALE GENOMIC DNA]</scope>
    <source>
        <strain evidence="3 4">NIES-144</strain>
    </source>
</reference>
<keyword evidence="2" id="KW-0472">Membrane</keyword>
<dbReference type="EMBL" id="BLLF01000972">
    <property type="protein sequence ID" value="GFH16270.1"/>
    <property type="molecule type" value="Genomic_DNA"/>
</dbReference>
<dbReference type="Proteomes" id="UP000485058">
    <property type="component" value="Unassembled WGS sequence"/>
</dbReference>
<accession>A0A699Z3Y2</accession>